<dbReference type="InterPro" id="IPR007712">
    <property type="entry name" value="RelE/ParE_toxin"/>
</dbReference>
<proteinExistence type="predicted"/>
<dbReference type="RefSeq" id="WP_316265235.1">
    <property type="nucleotide sequence ID" value="NZ_AP027742.1"/>
</dbReference>
<dbReference type="Gene3D" id="3.30.2310.20">
    <property type="entry name" value="RelE-like"/>
    <property type="match status" value="1"/>
</dbReference>
<protein>
    <recommendedName>
        <fullName evidence="4">Type II toxin-antitoxin system RelE/ParE family toxin</fullName>
    </recommendedName>
</protein>
<name>A0ABN6Z536_9FIRM</name>
<organism evidence="2 3">
    <name type="scientific">Claveliimonas bilis</name>
    <dbReference type="NCBI Taxonomy" id="3028070"/>
    <lineage>
        <taxon>Bacteria</taxon>
        <taxon>Bacillati</taxon>
        <taxon>Bacillota</taxon>
        <taxon>Clostridia</taxon>
        <taxon>Lachnospirales</taxon>
        <taxon>Lachnospiraceae</taxon>
        <taxon>Claveliimonas</taxon>
    </lineage>
</organism>
<sequence>MDYNVVVTKSAEEDLDRFIQYLLFEKGNEQAAKNVLDDFERTIRTLEQVAGSLKYCENPRLKKAGYKRISFMSHKYFMLYHIGGNRAIVDNIFHELQDYEKVLC</sequence>
<reference evidence="3" key="1">
    <citation type="journal article" date="2023" name="Int. J. Syst. Evol. Microbiol.">
        <title>Claveliimonas bilis gen. nov., sp. nov., deoxycholic acid-producing bacteria isolated from human faeces, and reclassification of Sellimonas monacensis Zenner et al. 2021 as Claveliimonas monacensis comb. nov.</title>
        <authorList>
            <person name="Hisatomi A."/>
            <person name="Kastawa N.W.E.P.G."/>
            <person name="Song I."/>
            <person name="Ohkuma M."/>
            <person name="Fukiya S."/>
            <person name="Sakamoto M."/>
        </authorList>
    </citation>
    <scope>NUCLEOTIDE SEQUENCE [LARGE SCALE GENOMIC DNA]</scope>
    <source>
        <strain evidence="3">12BBH14</strain>
    </source>
</reference>
<gene>
    <name evidence="2" type="ORF">Lac1_23880</name>
</gene>
<evidence type="ECO:0000313" key="2">
    <source>
        <dbReference type="EMBL" id="BDZ78205.1"/>
    </source>
</evidence>
<dbReference type="EMBL" id="AP027742">
    <property type="protein sequence ID" value="BDZ78205.1"/>
    <property type="molecule type" value="Genomic_DNA"/>
</dbReference>
<evidence type="ECO:0000313" key="3">
    <source>
        <dbReference type="Proteomes" id="UP001305815"/>
    </source>
</evidence>
<dbReference type="Proteomes" id="UP001305815">
    <property type="component" value="Chromosome"/>
</dbReference>
<keyword evidence="3" id="KW-1185">Reference proteome</keyword>
<dbReference type="InterPro" id="IPR035093">
    <property type="entry name" value="RelE/ParE_toxin_dom_sf"/>
</dbReference>
<keyword evidence="1" id="KW-1277">Toxin-antitoxin system</keyword>
<evidence type="ECO:0000256" key="1">
    <source>
        <dbReference type="ARBA" id="ARBA00022649"/>
    </source>
</evidence>
<dbReference type="Pfam" id="PF05016">
    <property type="entry name" value="ParE_toxin"/>
    <property type="match status" value="1"/>
</dbReference>
<evidence type="ECO:0008006" key="4">
    <source>
        <dbReference type="Google" id="ProtNLM"/>
    </source>
</evidence>
<accession>A0ABN6Z536</accession>